<proteinExistence type="predicted"/>
<organism evidence="2 3">
    <name type="scientific">Hibiscus syriacus</name>
    <name type="common">Rose of Sharon</name>
    <dbReference type="NCBI Taxonomy" id="106335"/>
    <lineage>
        <taxon>Eukaryota</taxon>
        <taxon>Viridiplantae</taxon>
        <taxon>Streptophyta</taxon>
        <taxon>Embryophyta</taxon>
        <taxon>Tracheophyta</taxon>
        <taxon>Spermatophyta</taxon>
        <taxon>Magnoliopsida</taxon>
        <taxon>eudicotyledons</taxon>
        <taxon>Gunneridae</taxon>
        <taxon>Pentapetalae</taxon>
        <taxon>rosids</taxon>
        <taxon>malvids</taxon>
        <taxon>Malvales</taxon>
        <taxon>Malvaceae</taxon>
        <taxon>Malvoideae</taxon>
        <taxon>Hibiscus</taxon>
    </lineage>
</organism>
<accession>A0A6A3ASW0</accession>
<dbReference type="PANTHER" id="PTHR33785">
    <property type="entry name" value="OS06G0550800 PROTEIN"/>
    <property type="match status" value="1"/>
</dbReference>
<dbReference type="AlphaFoldDB" id="A0A6A3ASW0"/>
<name>A0A6A3ASW0_HIBSY</name>
<dbReference type="EMBL" id="VEPZ02000976">
    <property type="protein sequence ID" value="KAE8705979.1"/>
    <property type="molecule type" value="Genomic_DNA"/>
</dbReference>
<gene>
    <name evidence="2" type="ORF">F3Y22_tig00110411pilonHSYRG00001</name>
</gene>
<reference evidence="2" key="1">
    <citation type="submission" date="2019-09" db="EMBL/GenBank/DDBJ databases">
        <title>Draft genome information of white flower Hibiscus syriacus.</title>
        <authorList>
            <person name="Kim Y.-M."/>
        </authorList>
    </citation>
    <scope>NUCLEOTIDE SEQUENCE [LARGE SCALE GENOMIC DNA]</scope>
    <source>
        <strain evidence="2">YM2019G1</strain>
    </source>
</reference>
<evidence type="ECO:0000313" key="3">
    <source>
        <dbReference type="Proteomes" id="UP000436088"/>
    </source>
</evidence>
<feature type="compositionally biased region" description="Low complexity" evidence="1">
    <location>
        <begin position="31"/>
        <end position="42"/>
    </location>
</feature>
<comment type="caution">
    <text evidence="2">The sequence shown here is derived from an EMBL/GenBank/DDBJ whole genome shotgun (WGS) entry which is preliminary data.</text>
</comment>
<evidence type="ECO:0000256" key="1">
    <source>
        <dbReference type="SAM" id="MobiDB-lite"/>
    </source>
</evidence>
<feature type="region of interest" description="Disordered" evidence="1">
    <location>
        <begin position="22"/>
        <end position="75"/>
    </location>
</feature>
<evidence type="ECO:0000313" key="2">
    <source>
        <dbReference type="EMBL" id="KAE8705979.1"/>
    </source>
</evidence>
<sequence length="173" mass="19778">MDRLWFHQTILHSQPFSLFPNKTLKPQQPYSESPLSSRSESSLAEKNIPASFCPVPDPEPLTPSEEEEKWRKELEEGVHSTSCALGGKLKKSTSCKSLKDLELEEVKGFMDLGFIFKKEHLDSRMINVVPGLLRLGFFETESNPGADHELRNDDIMRPYLSEAWLIKDPIHHC</sequence>
<protein>
    <submittedName>
        <fullName evidence="2">Uncharacterized protein</fullName>
    </submittedName>
</protein>
<keyword evidence="3" id="KW-1185">Reference proteome</keyword>
<dbReference type="PANTHER" id="PTHR33785:SF2">
    <property type="entry name" value="DUF1685 DOMAIN-CONTAINING PROTEIN"/>
    <property type="match status" value="1"/>
</dbReference>
<dbReference type="Proteomes" id="UP000436088">
    <property type="component" value="Unassembled WGS sequence"/>
</dbReference>